<organism evidence="1 2">
    <name type="scientific">Limosilactobacillus equigenerosi DSM 18793 = JCM 14505</name>
    <dbReference type="NCBI Taxonomy" id="1423742"/>
    <lineage>
        <taxon>Bacteria</taxon>
        <taxon>Bacillati</taxon>
        <taxon>Bacillota</taxon>
        <taxon>Bacilli</taxon>
        <taxon>Lactobacillales</taxon>
        <taxon>Lactobacillaceae</taxon>
        <taxon>Limosilactobacillus</taxon>
    </lineage>
</organism>
<dbReference type="PATRIC" id="fig|1423742.4.peg.361"/>
<sequence>MLSSENSDANQRFRLFHGVVINDWPDKDELLFLMSYVDAYRVIMTKSAEVNYKYDDVKYFMKARQVRRVDLSLSESVDWVEKYLFEHQIGSKLDISTLELTPKFNGAIEYHGFDYVNLNGNFGDDYEPLYSYRWGIHLDPNRGLDLWAELTKDITVNIRMVAYEMTVGNPFDVRRRFVINEDDLLKGVTLSDLVPNGTLNITIEAKGFGQLKVGAFHYRWSRFGIGAYLPGGIQISDSNREELSFLFNPGDLKPPLNVYFSGYRMAEGFEGYYMMRSMKAPFILIADPRLEGGAFYFGSKELENKLISKIQEKLDWLGFNDNQLIFSGSSMGTVGAFYYGSKFKPHSIIVGKPILHVGTIAKNESANRFGTFPTSLDVLQKHSNNDLLIDDQIKTLNQRVVNQLFKHDLSETSLYMGYMKDDDYDNLVNSALIGDEGNDINFKRIVRYGIPGRHNDDSLGLISKWMKRQFRRILADDFERG</sequence>
<accession>A0A0R1UFV3</accession>
<dbReference type="AlphaFoldDB" id="A0A0R1UFV3"/>
<name>A0A0R1UFV3_9LACO</name>
<dbReference type="ESTHER" id="9laco-a0a0r1ufv3">
    <property type="family name" value="Asp2"/>
</dbReference>
<keyword evidence="2" id="KW-1185">Reference proteome</keyword>
<dbReference type="EMBL" id="AZGC01000057">
    <property type="protein sequence ID" value="KRL92300.1"/>
    <property type="molecule type" value="Genomic_DNA"/>
</dbReference>
<dbReference type="STRING" id="417373.GCA_001570685_01408"/>
<evidence type="ECO:0000313" key="1">
    <source>
        <dbReference type="EMBL" id="KRL92300.1"/>
    </source>
</evidence>
<proteinExistence type="predicted"/>
<dbReference type="Proteomes" id="UP000051084">
    <property type="component" value="Unassembled WGS sequence"/>
</dbReference>
<dbReference type="InterPro" id="IPR022267">
    <property type="entry name" value="Asp2"/>
</dbReference>
<dbReference type="NCBIfam" id="TIGR03712">
    <property type="entry name" value="acc_sec_asp2"/>
    <property type="match status" value="1"/>
</dbReference>
<comment type="caution">
    <text evidence="1">The sequence shown here is derived from an EMBL/GenBank/DDBJ whole genome shotgun (WGS) entry which is preliminary data.</text>
</comment>
<protein>
    <submittedName>
        <fullName evidence="1">Asp2-like accessory secretory protein</fullName>
    </submittedName>
</protein>
<reference evidence="1 2" key="1">
    <citation type="journal article" date="2015" name="Genome Announc.">
        <title>Expanding the biotechnology potential of lactobacilli through comparative genomics of 213 strains and associated genera.</title>
        <authorList>
            <person name="Sun Z."/>
            <person name="Harris H.M."/>
            <person name="McCann A."/>
            <person name="Guo C."/>
            <person name="Argimon S."/>
            <person name="Zhang W."/>
            <person name="Yang X."/>
            <person name="Jeffery I.B."/>
            <person name="Cooney J.C."/>
            <person name="Kagawa T.F."/>
            <person name="Liu W."/>
            <person name="Song Y."/>
            <person name="Salvetti E."/>
            <person name="Wrobel A."/>
            <person name="Rasinkangas P."/>
            <person name="Parkhill J."/>
            <person name="Rea M.C."/>
            <person name="O'Sullivan O."/>
            <person name="Ritari J."/>
            <person name="Douillard F.P."/>
            <person name="Paul Ross R."/>
            <person name="Yang R."/>
            <person name="Briner A.E."/>
            <person name="Felis G.E."/>
            <person name="de Vos W.M."/>
            <person name="Barrangou R."/>
            <person name="Klaenhammer T.R."/>
            <person name="Caufield P.W."/>
            <person name="Cui Y."/>
            <person name="Zhang H."/>
            <person name="O'Toole P.W."/>
        </authorList>
    </citation>
    <scope>NUCLEOTIDE SEQUENCE [LARGE SCALE GENOMIC DNA]</scope>
    <source>
        <strain evidence="1 2">DSM 18793</strain>
    </source>
</reference>
<evidence type="ECO:0000313" key="2">
    <source>
        <dbReference type="Proteomes" id="UP000051084"/>
    </source>
</evidence>
<dbReference type="Pfam" id="PF16929">
    <property type="entry name" value="Asp2"/>
    <property type="match status" value="1"/>
</dbReference>
<gene>
    <name evidence="1" type="ORF">FC21_GL000346</name>
</gene>
<dbReference type="GO" id="GO:0015031">
    <property type="term" value="P:protein transport"/>
    <property type="evidence" value="ECO:0007669"/>
    <property type="project" value="InterPro"/>
</dbReference>